<evidence type="ECO:0008006" key="11">
    <source>
        <dbReference type="Google" id="ProtNLM"/>
    </source>
</evidence>
<evidence type="ECO:0000256" key="6">
    <source>
        <dbReference type="ARBA" id="ARBA00023136"/>
    </source>
</evidence>
<evidence type="ECO:0000256" key="5">
    <source>
        <dbReference type="ARBA" id="ARBA00022729"/>
    </source>
</evidence>
<protein>
    <recommendedName>
        <fullName evidence="11">Aromatic hydrocarbon degradation protein</fullName>
    </recommendedName>
</protein>
<gene>
    <name evidence="9" type="ORF">DSCA_19360</name>
</gene>
<dbReference type="PANTHER" id="PTHR35093:SF8">
    <property type="entry name" value="OUTER MEMBRANE PROTEIN NMB0088-RELATED"/>
    <property type="match status" value="1"/>
</dbReference>
<keyword evidence="4" id="KW-0812">Transmembrane</keyword>
<feature type="chain" id="PRO_5024278156" description="Aromatic hydrocarbon degradation protein" evidence="8">
    <location>
        <begin position="24"/>
        <end position="484"/>
    </location>
</feature>
<dbReference type="Gene3D" id="2.40.160.60">
    <property type="entry name" value="Outer membrane protein transport protein (OMPP1/FadL/TodX)"/>
    <property type="match status" value="1"/>
</dbReference>
<proteinExistence type="inferred from homology"/>
<dbReference type="KEGG" id="dalk:DSCA_19360"/>
<dbReference type="RefSeq" id="WP_155316208.1">
    <property type="nucleotide sequence ID" value="NZ_AP021874.1"/>
</dbReference>
<keyword evidence="5 8" id="KW-0732">Signal</keyword>
<name>A0A5K7YG13_9BACT</name>
<dbReference type="PANTHER" id="PTHR35093">
    <property type="entry name" value="OUTER MEMBRANE PROTEIN NMB0088-RELATED"/>
    <property type="match status" value="1"/>
</dbReference>
<organism evidence="9 10">
    <name type="scientific">Desulfosarcina alkanivorans</name>
    <dbReference type="NCBI Taxonomy" id="571177"/>
    <lineage>
        <taxon>Bacteria</taxon>
        <taxon>Pseudomonadati</taxon>
        <taxon>Thermodesulfobacteriota</taxon>
        <taxon>Desulfobacteria</taxon>
        <taxon>Desulfobacterales</taxon>
        <taxon>Desulfosarcinaceae</taxon>
        <taxon>Desulfosarcina</taxon>
    </lineage>
</organism>
<dbReference type="EMBL" id="AP021874">
    <property type="protein sequence ID" value="BBO68006.1"/>
    <property type="molecule type" value="Genomic_DNA"/>
</dbReference>
<dbReference type="GO" id="GO:0015483">
    <property type="term" value="F:long-chain fatty acid transporting porin activity"/>
    <property type="evidence" value="ECO:0007669"/>
    <property type="project" value="TreeGrafter"/>
</dbReference>
<keyword evidence="3" id="KW-1134">Transmembrane beta strand</keyword>
<evidence type="ECO:0000256" key="7">
    <source>
        <dbReference type="ARBA" id="ARBA00023237"/>
    </source>
</evidence>
<dbReference type="Proteomes" id="UP000427906">
    <property type="component" value="Chromosome"/>
</dbReference>
<dbReference type="AlphaFoldDB" id="A0A5K7YG13"/>
<dbReference type="SUPFAM" id="SSF56935">
    <property type="entry name" value="Porins"/>
    <property type="match status" value="1"/>
</dbReference>
<dbReference type="OrthoDB" id="9809992at2"/>
<evidence type="ECO:0000256" key="4">
    <source>
        <dbReference type="ARBA" id="ARBA00022692"/>
    </source>
</evidence>
<sequence>MRLKKTILLIALIMLMGTSNGLAGVNDSFGIGPKATALGQAYTAYADDFSAMHYNPAGLTQMKGLNLTVGLQVTDIDYEQTVNQTDFKYGADPLDGTLSTNNSDLLYVPQIGLVYSPAGKRYAFGLGAYAPFGLHSWSDENSSNFRYSAAEVYNNRIIYAAPTFAYRIKDTLSLGLSVGMGYSDQGGLAQLRIPGIEDRLNPILEGLYGPAATLPSGTGYATTLGSMDIDIDDTFNLSANLGVLWNPKDWLSLGIAYRSESKSEMEGTTTFTYSQTTRQLIESLGFPPPQAVETLDTTMDFRHPQSLSFGTKIDITERFRLMFDLVWTDWSSRTEEIYAYDGDPTFLLLTAALGSGEPTDRLVIKRDWNDTWEPHIGIEYQTLDWLALRFGYHYRPSNIDKDTWDNMWPIIDYHIFSLGSGMVFEDRFTVDFAYSLLLGDDWDVKNGESRNLTADRILYSPYAGDEVEVETTVHNFMIAISYRF</sequence>
<keyword evidence="10" id="KW-1185">Reference proteome</keyword>
<evidence type="ECO:0000256" key="8">
    <source>
        <dbReference type="SAM" id="SignalP"/>
    </source>
</evidence>
<comment type="subcellular location">
    <subcellularLocation>
        <location evidence="1">Cell outer membrane</location>
        <topology evidence="1">Multi-pass membrane protein</topology>
    </subcellularLocation>
</comment>
<keyword evidence="7" id="KW-0998">Cell outer membrane</keyword>
<accession>A0A5K7YG13</accession>
<reference evidence="9 10" key="1">
    <citation type="submission" date="2019-11" db="EMBL/GenBank/DDBJ databases">
        <title>Comparative genomics of hydrocarbon-degrading Desulfosarcina strains.</title>
        <authorList>
            <person name="Watanabe M."/>
            <person name="Kojima H."/>
            <person name="Fukui M."/>
        </authorList>
    </citation>
    <scope>NUCLEOTIDE SEQUENCE [LARGE SCALE GENOMIC DNA]</scope>
    <source>
        <strain evidence="9 10">PL12</strain>
    </source>
</reference>
<keyword evidence="6" id="KW-0472">Membrane</keyword>
<feature type="signal peptide" evidence="8">
    <location>
        <begin position="1"/>
        <end position="23"/>
    </location>
</feature>
<dbReference type="GO" id="GO:0009279">
    <property type="term" value="C:cell outer membrane"/>
    <property type="evidence" value="ECO:0007669"/>
    <property type="project" value="UniProtKB-SubCell"/>
</dbReference>
<evidence type="ECO:0000313" key="10">
    <source>
        <dbReference type="Proteomes" id="UP000427906"/>
    </source>
</evidence>
<comment type="similarity">
    <text evidence="2">Belongs to the OmpP1/FadL family.</text>
</comment>
<dbReference type="InterPro" id="IPR005017">
    <property type="entry name" value="OMPP1/FadL/TodX"/>
</dbReference>
<evidence type="ECO:0000313" key="9">
    <source>
        <dbReference type="EMBL" id="BBO68006.1"/>
    </source>
</evidence>
<evidence type="ECO:0000256" key="2">
    <source>
        <dbReference type="ARBA" id="ARBA00008163"/>
    </source>
</evidence>
<dbReference type="Pfam" id="PF03349">
    <property type="entry name" value="Toluene_X"/>
    <property type="match status" value="1"/>
</dbReference>
<evidence type="ECO:0000256" key="1">
    <source>
        <dbReference type="ARBA" id="ARBA00004571"/>
    </source>
</evidence>
<evidence type="ECO:0000256" key="3">
    <source>
        <dbReference type="ARBA" id="ARBA00022452"/>
    </source>
</evidence>